<keyword evidence="2" id="KW-1185">Reference proteome</keyword>
<gene>
    <name evidence="1" type="ORF">IPOD504_LOCUS15762</name>
</gene>
<evidence type="ECO:0000313" key="2">
    <source>
        <dbReference type="Proteomes" id="UP000837857"/>
    </source>
</evidence>
<organism evidence="1 2">
    <name type="scientific">Iphiclides podalirius</name>
    <name type="common">scarce swallowtail</name>
    <dbReference type="NCBI Taxonomy" id="110791"/>
    <lineage>
        <taxon>Eukaryota</taxon>
        <taxon>Metazoa</taxon>
        <taxon>Ecdysozoa</taxon>
        <taxon>Arthropoda</taxon>
        <taxon>Hexapoda</taxon>
        <taxon>Insecta</taxon>
        <taxon>Pterygota</taxon>
        <taxon>Neoptera</taxon>
        <taxon>Endopterygota</taxon>
        <taxon>Lepidoptera</taxon>
        <taxon>Glossata</taxon>
        <taxon>Ditrysia</taxon>
        <taxon>Papilionoidea</taxon>
        <taxon>Papilionidae</taxon>
        <taxon>Papilioninae</taxon>
        <taxon>Iphiclides</taxon>
    </lineage>
</organism>
<protein>
    <submittedName>
        <fullName evidence="1">Uncharacterized protein</fullName>
    </submittedName>
</protein>
<dbReference type="EMBL" id="OW152819">
    <property type="protein sequence ID" value="CAH2073726.1"/>
    <property type="molecule type" value="Genomic_DNA"/>
</dbReference>
<evidence type="ECO:0000313" key="1">
    <source>
        <dbReference type="EMBL" id="CAH2073726.1"/>
    </source>
</evidence>
<accession>A0ABN8J898</accession>
<name>A0ABN8J898_9NEOP</name>
<proteinExistence type="predicted"/>
<reference evidence="1" key="1">
    <citation type="submission" date="2022-03" db="EMBL/GenBank/DDBJ databases">
        <authorList>
            <person name="Martin H S."/>
        </authorList>
    </citation>
    <scope>NUCLEOTIDE SEQUENCE</scope>
</reference>
<dbReference type="Proteomes" id="UP000837857">
    <property type="component" value="Chromosome 7"/>
</dbReference>
<feature type="non-terminal residue" evidence="1">
    <location>
        <position position="118"/>
    </location>
</feature>
<sequence>MGRCALPRFKAAGRADDGRYCFADELRVTVRSCRWRGSLFCHAIVICLLRRYARRTIRPLPASVGDRLSRAARRFRRARLLRVFRAPAFGRAEVSRLRPKRLAARMIRGQLAADSPQA</sequence>